<dbReference type="EMBL" id="AHAT01016165">
    <property type="status" value="NOT_ANNOTATED_CDS"/>
    <property type="molecule type" value="Genomic_DNA"/>
</dbReference>
<evidence type="ECO:0000256" key="17">
    <source>
        <dbReference type="ARBA" id="ARBA00034808"/>
    </source>
</evidence>
<keyword evidence="13" id="KW-0234">DNA repair</keyword>
<evidence type="ECO:0000256" key="8">
    <source>
        <dbReference type="ARBA" id="ARBA00022786"/>
    </source>
</evidence>
<evidence type="ECO:0000256" key="6">
    <source>
        <dbReference type="ARBA" id="ARBA00022741"/>
    </source>
</evidence>
<organism evidence="23 24">
    <name type="scientific">Lepisosteus oculatus</name>
    <name type="common">Spotted gar</name>
    <dbReference type="NCBI Taxonomy" id="7918"/>
    <lineage>
        <taxon>Eukaryota</taxon>
        <taxon>Metazoa</taxon>
        <taxon>Chordata</taxon>
        <taxon>Craniata</taxon>
        <taxon>Vertebrata</taxon>
        <taxon>Euteleostomi</taxon>
        <taxon>Actinopterygii</taxon>
        <taxon>Neopterygii</taxon>
        <taxon>Holostei</taxon>
        <taxon>Semionotiformes</taxon>
        <taxon>Lepisosteidae</taxon>
        <taxon>Lepisosteus</taxon>
    </lineage>
</organism>
<feature type="domain" description="F-box" evidence="22">
    <location>
        <begin position="166"/>
        <end position="215"/>
    </location>
</feature>
<evidence type="ECO:0000256" key="12">
    <source>
        <dbReference type="ARBA" id="ARBA00023125"/>
    </source>
</evidence>
<dbReference type="Pfam" id="PF13245">
    <property type="entry name" value="AAA_19"/>
    <property type="match status" value="1"/>
</dbReference>
<dbReference type="InterPro" id="IPR001810">
    <property type="entry name" value="F-box_dom"/>
</dbReference>
<dbReference type="GO" id="GO:0005634">
    <property type="term" value="C:nucleus"/>
    <property type="evidence" value="ECO:0000318"/>
    <property type="project" value="GO_Central"/>
</dbReference>
<comment type="pathway">
    <text evidence="3">Protein modification; protein ubiquitination.</text>
</comment>
<comment type="catalytic activity">
    <reaction evidence="18">
        <text>ATP + H2O = ADP + phosphate + H(+)</text>
        <dbReference type="Rhea" id="RHEA:13065"/>
        <dbReference type="ChEBI" id="CHEBI:15377"/>
        <dbReference type="ChEBI" id="CHEBI:15378"/>
        <dbReference type="ChEBI" id="CHEBI:30616"/>
        <dbReference type="ChEBI" id="CHEBI:43474"/>
        <dbReference type="ChEBI" id="CHEBI:456216"/>
        <dbReference type="EC" id="5.6.2.4"/>
    </reaction>
</comment>
<dbReference type="SMART" id="SM00256">
    <property type="entry name" value="FBOX"/>
    <property type="match status" value="1"/>
</dbReference>
<dbReference type="GO" id="GO:0005524">
    <property type="term" value="F:ATP binding"/>
    <property type="evidence" value="ECO:0007669"/>
    <property type="project" value="UniProtKB-KW"/>
</dbReference>
<dbReference type="InterPro" id="IPR036047">
    <property type="entry name" value="F-box-like_dom_sf"/>
</dbReference>
<dbReference type="Gene3D" id="3.40.50.300">
    <property type="entry name" value="P-loop containing nucleotide triphosphate hydrolases"/>
    <property type="match status" value="2"/>
</dbReference>
<sequence>METAIRGKAKRRHLSAYDCAVLERSLQGSLSLTRPFSTPHTSKALHRGLYPRKATKGKTKSVNDHLKQRGIKDFFRVTGVSPRKMAKGVKTEEGCGGDFAAEDDVLNFNPGDVVMEDFKEEPGFSSWARQPGADRVKKEDEEIPVDSLPDVHYGLLGSTEGKQEPSGHIGHLPEEILTVIFSHLPAEDLYRHISLVCQRWRAIVHDPLFVPWKKLYYQYRKGMCQAVEEVKAILTEDHITTDENSCLVNLVKYMSRFKHRRSAQPASVQKCLKAHPLYAQAEACMKARTPELKQIDGAVNAWAAMALIVLLAHGVKHLQAMVSCLRSPASTLSLSEISEFLYCMATLLLAMRENGISISNRLHYNVFYVLHLLENCPTRPGEAGQREIRVTHEQQQILNHDIDSRHVVKIMAFAGTGKTSTLIEYAKQRPLLRFLYAAFNKSVATQASQVFTSNVDCKTIHSLAFREVGSKYHKLKKLNPYSLNPFTVAWILPKGRGGFVRAKLVTQTLKTFFASADDTITVDHVPMRYKNTNGQYAFVEHEEKLKIVHDTDGIWERMKELKGTREQGHYMTHDGYLKLWQLQRPRLYRYDAIFIDEAQDCTPAIMDIVLSQPCGKILVGDPHQQIYTFRGAVNALNEVPHTHIYYLTQSFRFGPEIAYIGATILDICKKVKKTLVGGNQEGKYNMQVSQILFETGSVTGTTAGKVAILSRSNTMVFDEAVRVTECNPPPKIHIVGGVDNFGLRKILDIWILLQPEEERKQKNLEIVDKFIRNFCRSSLRGYKGLKEYASTAEDGELEGKITMVEKYNHRIPELVNRIENCSVSDPASADFILGTVHKAKGLEFDTVVVTDDFIKVPCARHNLQRLPRFGDGSVPDDEWNLLYVAVTRARKNLVMTKSLENILTLAGEYFLRSEMTSNLVTDGQLPLCAVRDCQNPVREEAVLTMQKIPIKYGDRVDAGGPFCTTCVDQRLGPMTYLIGPPELTTLMPYTEERVALPVNIALLLALF</sequence>
<evidence type="ECO:0000256" key="3">
    <source>
        <dbReference type="ARBA" id="ARBA00004906"/>
    </source>
</evidence>
<dbReference type="InterPro" id="IPR027417">
    <property type="entry name" value="P-loop_NTPase"/>
</dbReference>
<dbReference type="eggNOG" id="KOG2108">
    <property type="taxonomic scope" value="Eukaryota"/>
</dbReference>
<dbReference type="Pfam" id="PF13361">
    <property type="entry name" value="UvrD_C"/>
    <property type="match status" value="1"/>
</dbReference>
<keyword evidence="6" id="KW-0547">Nucleotide-binding</keyword>
<dbReference type="GeneTree" id="ENSGT00390000011669"/>
<keyword evidence="8" id="KW-0833">Ubl conjugation pathway</keyword>
<dbReference type="CDD" id="cd22095">
    <property type="entry name" value="F-box_FBXO18"/>
    <property type="match status" value="1"/>
</dbReference>
<evidence type="ECO:0000256" key="18">
    <source>
        <dbReference type="ARBA" id="ARBA00048988"/>
    </source>
</evidence>
<keyword evidence="11" id="KW-0067">ATP-binding</keyword>
<dbReference type="InterPro" id="IPR000212">
    <property type="entry name" value="DNA_helicase_UvrD/REP"/>
</dbReference>
<dbReference type="OMA" id="CERCVWT"/>
<dbReference type="Gene3D" id="1.20.1280.50">
    <property type="match status" value="1"/>
</dbReference>
<evidence type="ECO:0000256" key="1">
    <source>
        <dbReference type="ARBA" id="ARBA00004123"/>
    </source>
</evidence>
<dbReference type="Ensembl" id="ENSLOCT00000019304.1">
    <property type="protein sequence ID" value="ENSLOCP00000019272.1"/>
    <property type="gene ID" value="ENSLOCG00000015655.1"/>
</dbReference>
<evidence type="ECO:0000256" key="15">
    <source>
        <dbReference type="ARBA" id="ARBA00023242"/>
    </source>
</evidence>
<accession>W5NF63</accession>
<keyword evidence="10" id="KW-0347">Helicase</keyword>
<dbReference type="GO" id="GO:0031297">
    <property type="term" value="P:replication fork processing"/>
    <property type="evidence" value="ECO:0000318"/>
    <property type="project" value="GO_Central"/>
</dbReference>
<evidence type="ECO:0000256" key="21">
    <source>
        <dbReference type="ARBA" id="ARBA00079567"/>
    </source>
</evidence>
<dbReference type="InterPro" id="IPR014017">
    <property type="entry name" value="DNA_helicase_UvrD-like_C"/>
</dbReference>
<evidence type="ECO:0000256" key="16">
    <source>
        <dbReference type="ARBA" id="ARBA00034617"/>
    </source>
</evidence>
<dbReference type="SUPFAM" id="SSF52540">
    <property type="entry name" value="P-loop containing nucleoside triphosphate hydrolases"/>
    <property type="match status" value="1"/>
</dbReference>
<dbReference type="Proteomes" id="UP000018468">
    <property type="component" value="Linkage group LG8"/>
</dbReference>
<dbReference type="CDD" id="cd18786">
    <property type="entry name" value="SF1_C"/>
    <property type="match status" value="1"/>
</dbReference>
<dbReference type="GO" id="GO:0003677">
    <property type="term" value="F:DNA binding"/>
    <property type="evidence" value="ECO:0007669"/>
    <property type="project" value="UniProtKB-KW"/>
</dbReference>
<evidence type="ECO:0000256" key="13">
    <source>
        <dbReference type="ARBA" id="ARBA00023204"/>
    </source>
</evidence>
<evidence type="ECO:0000313" key="23">
    <source>
        <dbReference type="Ensembl" id="ENSLOCP00000019272.1"/>
    </source>
</evidence>
<evidence type="ECO:0000313" key="24">
    <source>
        <dbReference type="Proteomes" id="UP000018468"/>
    </source>
</evidence>
<dbReference type="STRING" id="7918.ENSLOCP00000019272"/>
<dbReference type="PANTHER" id="PTHR11070:SF30">
    <property type="entry name" value="F-BOX DNA HELICASE 1"/>
    <property type="match status" value="1"/>
</dbReference>
<dbReference type="HOGENOM" id="CLU_009740_0_0_1"/>
<dbReference type="AlphaFoldDB" id="W5NF63"/>
<evidence type="ECO:0000256" key="9">
    <source>
        <dbReference type="ARBA" id="ARBA00022801"/>
    </source>
</evidence>
<dbReference type="GO" id="GO:0005694">
    <property type="term" value="C:chromosome"/>
    <property type="evidence" value="ECO:0007669"/>
    <property type="project" value="UniProtKB-SubCell"/>
</dbReference>
<dbReference type="Pfam" id="PF12937">
    <property type="entry name" value="F-box-like"/>
    <property type="match status" value="1"/>
</dbReference>
<evidence type="ECO:0000256" key="7">
    <source>
        <dbReference type="ARBA" id="ARBA00022763"/>
    </source>
</evidence>
<dbReference type="Bgee" id="ENSLOCG00000015655">
    <property type="expression patterns" value="Expressed in intestine and 13 other cell types or tissues"/>
</dbReference>
<evidence type="ECO:0000256" key="10">
    <source>
        <dbReference type="ARBA" id="ARBA00022806"/>
    </source>
</evidence>
<dbReference type="GO" id="GO:0043138">
    <property type="term" value="F:3'-5' DNA helicase activity"/>
    <property type="evidence" value="ECO:0000318"/>
    <property type="project" value="GO_Central"/>
</dbReference>
<keyword evidence="15" id="KW-0539">Nucleus</keyword>
<dbReference type="GO" id="GO:0000724">
    <property type="term" value="P:double-strand break repair via homologous recombination"/>
    <property type="evidence" value="ECO:0000318"/>
    <property type="project" value="GO_Central"/>
</dbReference>
<keyword evidence="5" id="KW-0158">Chromosome</keyword>
<dbReference type="EC" id="5.6.2.4" evidence="17"/>
<keyword evidence="14" id="KW-0413">Isomerase</keyword>
<dbReference type="SUPFAM" id="SSF81383">
    <property type="entry name" value="F-box domain"/>
    <property type="match status" value="1"/>
</dbReference>
<reference evidence="23" key="3">
    <citation type="submission" date="2025-09" db="UniProtKB">
        <authorList>
            <consortium name="Ensembl"/>
        </authorList>
    </citation>
    <scope>IDENTIFICATION</scope>
</reference>
<evidence type="ECO:0000256" key="4">
    <source>
        <dbReference type="ARBA" id="ARBA00009922"/>
    </source>
</evidence>
<protein>
    <recommendedName>
        <fullName evidence="19">F-box DNA helicase 1</fullName>
        <ecNumber evidence="17">5.6.2.4</ecNumber>
    </recommendedName>
    <alternativeName>
        <fullName evidence="21">DNA 3'-5' helicase 1</fullName>
    </alternativeName>
    <alternativeName>
        <fullName evidence="20">F-box only protein 18</fullName>
    </alternativeName>
</protein>
<evidence type="ECO:0000259" key="22">
    <source>
        <dbReference type="PROSITE" id="PS50181"/>
    </source>
</evidence>
<comment type="catalytic activity">
    <reaction evidence="16">
        <text>Couples ATP hydrolysis with the unwinding of duplex DNA by translocating in the 3'-5' direction.</text>
        <dbReference type="EC" id="5.6.2.4"/>
    </reaction>
</comment>
<dbReference type="PANTHER" id="PTHR11070">
    <property type="entry name" value="UVRD / RECB / PCRA DNA HELICASE FAMILY MEMBER"/>
    <property type="match status" value="1"/>
</dbReference>
<evidence type="ECO:0000256" key="5">
    <source>
        <dbReference type="ARBA" id="ARBA00022454"/>
    </source>
</evidence>
<dbReference type="InParanoid" id="W5NF63"/>
<dbReference type="PROSITE" id="PS50181">
    <property type="entry name" value="FBOX"/>
    <property type="match status" value="1"/>
</dbReference>
<comment type="similarity">
    <text evidence="4">Belongs to the helicase family. UvrD subfamily.</text>
</comment>
<evidence type="ECO:0000256" key="19">
    <source>
        <dbReference type="ARBA" id="ARBA00071173"/>
    </source>
</evidence>
<evidence type="ECO:0000256" key="20">
    <source>
        <dbReference type="ARBA" id="ARBA00075040"/>
    </source>
</evidence>
<dbReference type="FunFam" id="1.20.1280.50:FF:000011">
    <property type="entry name" value="F-box DNA helicase 1"/>
    <property type="match status" value="1"/>
</dbReference>
<comment type="subcellular location">
    <subcellularLocation>
        <location evidence="2">Chromosome</location>
    </subcellularLocation>
    <subcellularLocation>
        <location evidence="1">Nucleus</location>
    </subcellularLocation>
</comment>
<dbReference type="GO" id="GO:0016787">
    <property type="term" value="F:hydrolase activity"/>
    <property type="evidence" value="ECO:0007669"/>
    <property type="project" value="UniProtKB-KW"/>
</dbReference>
<name>W5NF63_LEPOC</name>
<evidence type="ECO:0000256" key="14">
    <source>
        <dbReference type="ARBA" id="ARBA00023235"/>
    </source>
</evidence>
<keyword evidence="9" id="KW-0378">Hydrolase</keyword>
<keyword evidence="24" id="KW-1185">Reference proteome</keyword>
<reference evidence="24" key="1">
    <citation type="submission" date="2011-12" db="EMBL/GenBank/DDBJ databases">
        <title>The Draft Genome of Lepisosteus oculatus.</title>
        <authorList>
            <consortium name="The Broad Institute Genome Assembly &amp; Analysis Group"/>
            <consortium name="Computational R&amp;D Group"/>
            <consortium name="and Sequencing Platform"/>
            <person name="Di Palma F."/>
            <person name="Alfoldi J."/>
            <person name="Johnson J."/>
            <person name="Berlin A."/>
            <person name="Gnerre S."/>
            <person name="Jaffe D."/>
            <person name="MacCallum I."/>
            <person name="Young S."/>
            <person name="Walker B.J."/>
            <person name="Lander E.S."/>
            <person name="Lindblad-Toh K."/>
        </authorList>
    </citation>
    <scope>NUCLEOTIDE SEQUENCE [LARGE SCALE GENOMIC DNA]</scope>
</reference>
<evidence type="ECO:0000256" key="11">
    <source>
        <dbReference type="ARBA" id="ARBA00022840"/>
    </source>
</evidence>
<keyword evidence="7" id="KW-0227">DNA damage</keyword>
<reference evidence="23" key="2">
    <citation type="submission" date="2025-08" db="UniProtKB">
        <authorList>
            <consortium name="Ensembl"/>
        </authorList>
    </citation>
    <scope>IDENTIFICATION</scope>
</reference>
<keyword evidence="12" id="KW-0238">DNA-binding</keyword>
<proteinExistence type="inferred from homology"/>
<evidence type="ECO:0000256" key="2">
    <source>
        <dbReference type="ARBA" id="ARBA00004286"/>
    </source>
</evidence>